<comment type="similarity">
    <text evidence="1">Belongs to the aldo/keto reductase family.</text>
</comment>
<dbReference type="FunFam" id="3.20.20.100:FF:000015">
    <property type="entry name" value="Oxidoreductase, aldo/keto reductase family"/>
    <property type="match status" value="1"/>
</dbReference>
<evidence type="ECO:0000259" key="7">
    <source>
        <dbReference type="Pfam" id="PF00248"/>
    </source>
</evidence>
<evidence type="ECO:0000256" key="4">
    <source>
        <dbReference type="PIRSR" id="PIRSR000097-1"/>
    </source>
</evidence>
<dbReference type="Proteomes" id="UP000029080">
    <property type="component" value="Unassembled WGS sequence"/>
</dbReference>
<evidence type="ECO:0000313" key="8">
    <source>
        <dbReference type="EMBL" id="KFJ08421.1"/>
    </source>
</evidence>
<dbReference type="STRING" id="356829.BITS_1730"/>
<dbReference type="PANTHER" id="PTHR43827">
    <property type="entry name" value="2,5-DIKETO-D-GLUCONIC ACID REDUCTASE"/>
    <property type="match status" value="1"/>
</dbReference>
<feature type="binding site" evidence="5">
    <location>
        <position position="106"/>
    </location>
    <ligand>
        <name>substrate</name>
    </ligand>
</feature>
<protein>
    <submittedName>
        <fullName evidence="8">Aldo-keto reductase family protein</fullName>
        <ecNumber evidence="8">1.1.1.188</ecNumber>
    </submittedName>
</protein>
<organism evidence="8 9">
    <name type="scientific">Bifidobacterium tsurumiense</name>
    <dbReference type="NCBI Taxonomy" id="356829"/>
    <lineage>
        <taxon>Bacteria</taxon>
        <taxon>Bacillati</taxon>
        <taxon>Actinomycetota</taxon>
        <taxon>Actinomycetes</taxon>
        <taxon>Bifidobacteriales</taxon>
        <taxon>Bifidobacteriaceae</taxon>
        <taxon>Bifidobacterium</taxon>
    </lineage>
</organism>
<evidence type="ECO:0000256" key="3">
    <source>
        <dbReference type="ARBA" id="ARBA00023002"/>
    </source>
</evidence>
<dbReference type="PROSITE" id="PS00062">
    <property type="entry name" value="ALDOKETO_REDUCTASE_2"/>
    <property type="match status" value="1"/>
</dbReference>
<dbReference type="AlphaFoldDB" id="A0A087EKX0"/>
<accession>A0A087EKX0</accession>
<dbReference type="InterPro" id="IPR036812">
    <property type="entry name" value="NAD(P)_OxRdtase_dom_sf"/>
</dbReference>
<dbReference type="RefSeq" id="WP_034534347.1">
    <property type="nucleotide sequence ID" value="NZ_JGZU01000001.1"/>
</dbReference>
<feature type="active site" description="Proton donor" evidence="4">
    <location>
        <position position="48"/>
    </location>
</feature>
<dbReference type="PIRSF" id="PIRSF000097">
    <property type="entry name" value="AKR"/>
    <property type="match status" value="1"/>
</dbReference>
<sequence>MKYVTLSNGENIPTLGLGTYRLSSEEARQSVARALRHGYRLIDTANFYMNEKAVGQGIAESGVPREEIFLTSKIWPSNYRKDKAAKAIDSTLHRLNVDYLDLLLLHQPVGKYTEAWVALEDAVRAGKVKSIGLSNFIDKDLDRILDQATIKPALVQAESHPYWQRHESRARLSKLGIAMEAWYPLGSANSKVLNEPIFKELAERYHKSVVQVILRWHIQAGNIVIPGSKNPAHIDSNFNIFDFELTEEDMAAIAQLDQNKSFLNVPKWVLGLTALVNVNYGRHQ</sequence>
<feature type="site" description="Lowers pKa of active site Tyr" evidence="6">
    <location>
        <position position="73"/>
    </location>
</feature>
<feature type="domain" description="NADP-dependent oxidoreductase" evidence="7">
    <location>
        <begin position="15"/>
        <end position="257"/>
    </location>
</feature>
<keyword evidence="3 8" id="KW-0560">Oxidoreductase</keyword>
<dbReference type="SUPFAM" id="SSF51430">
    <property type="entry name" value="NAD(P)-linked oxidoreductase"/>
    <property type="match status" value="1"/>
</dbReference>
<name>A0A087EKX0_9BIFI</name>
<dbReference type="InterPro" id="IPR023210">
    <property type="entry name" value="NADP_OxRdtase_dom"/>
</dbReference>
<keyword evidence="2" id="KW-0521">NADP</keyword>
<dbReference type="EMBL" id="JGZU01000001">
    <property type="protein sequence ID" value="KFJ08421.1"/>
    <property type="molecule type" value="Genomic_DNA"/>
</dbReference>
<evidence type="ECO:0000313" key="9">
    <source>
        <dbReference type="Proteomes" id="UP000029080"/>
    </source>
</evidence>
<dbReference type="PROSITE" id="PS00798">
    <property type="entry name" value="ALDOKETO_REDUCTASE_1"/>
    <property type="match status" value="1"/>
</dbReference>
<dbReference type="InterPro" id="IPR020471">
    <property type="entry name" value="AKR"/>
</dbReference>
<reference evidence="8 9" key="1">
    <citation type="submission" date="2014-03" db="EMBL/GenBank/DDBJ databases">
        <title>Genomics of Bifidobacteria.</title>
        <authorList>
            <person name="Ventura M."/>
            <person name="Milani C."/>
            <person name="Lugli G.A."/>
        </authorList>
    </citation>
    <scope>NUCLEOTIDE SEQUENCE [LARGE SCALE GENOMIC DNA]</scope>
    <source>
        <strain evidence="8 9">JCM 13495</strain>
    </source>
</reference>
<gene>
    <name evidence="8" type="ORF">BITS_1730</name>
</gene>
<dbReference type="Pfam" id="PF00248">
    <property type="entry name" value="Aldo_ket_red"/>
    <property type="match status" value="1"/>
</dbReference>
<evidence type="ECO:0000256" key="2">
    <source>
        <dbReference type="ARBA" id="ARBA00022857"/>
    </source>
</evidence>
<dbReference type="EC" id="1.1.1.188" evidence="8"/>
<dbReference type="InterPro" id="IPR018170">
    <property type="entry name" value="Aldo/ket_reductase_CS"/>
</dbReference>
<evidence type="ECO:0000256" key="6">
    <source>
        <dbReference type="PIRSR" id="PIRSR000097-3"/>
    </source>
</evidence>
<evidence type="ECO:0000256" key="1">
    <source>
        <dbReference type="ARBA" id="ARBA00007905"/>
    </source>
</evidence>
<evidence type="ECO:0000256" key="5">
    <source>
        <dbReference type="PIRSR" id="PIRSR000097-2"/>
    </source>
</evidence>
<dbReference type="GO" id="GO:0047017">
    <property type="term" value="F:prostaglandin F synthase activity"/>
    <property type="evidence" value="ECO:0007669"/>
    <property type="project" value="UniProtKB-EC"/>
</dbReference>
<dbReference type="Gene3D" id="3.20.20.100">
    <property type="entry name" value="NADP-dependent oxidoreductase domain"/>
    <property type="match status" value="1"/>
</dbReference>
<dbReference type="OrthoDB" id="9804790at2"/>
<dbReference type="PANTHER" id="PTHR43827:SF3">
    <property type="entry name" value="NADP-DEPENDENT OXIDOREDUCTASE DOMAIN-CONTAINING PROTEIN"/>
    <property type="match status" value="1"/>
</dbReference>
<proteinExistence type="inferred from homology"/>
<dbReference type="eggNOG" id="COG0656">
    <property type="taxonomic scope" value="Bacteria"/>
</dbReference>
<comment type="caution">
    <text evidence="8">The sequence shown here is derived from an EMBL/GenBank/DDBJ whole genome shotgun (WGS) entry which is preliminary data.</text>
</comment>
<dbReference type="PRINTS" id="PR00069">
    <property type="entry name" value="ALDKETRDTASE"/>
</dbReference>
<keyword evidence="9" id="KW-1185">Reference proteome</keyword>